<evidence type="ECO:0000256" key="1">
    <source>
        <dbReference type="SAM" id="MobiDB-lite"/>
    </source>
</evidence>
<reference evidence="2 3" key="1">
    <citation type="submission" date="2014-03" db="EMBL/GenBank/DDBJ databases">
        <title>Draft genome of the hookworm Oesophagostomum dentatum.</title>
        <authorList>
            <person name="Mitreva M."/>
        </authorList>
    </citation>
    <scope>NUCLEOTIDE SEQUENCE [LARGE SCALE GENOMIC DNA]</scope>
    <source>
        <strain evidence="2 3">OD-Hann</strain>
    </source>
</reference>
<accession>A0A0B1T832</accession>
<organism evidence="2 3">
    <name type="scientific">Oesophagostomum dentatum</name>
    <name type="common">Nodular worm</name>
    <dbReference type="NCBI Taxonomy" id="61180"/>
    <lineage>
        <taxon>Eukaryota</taxon>
        <taxon>Metazoa</taxon>
        <taxon>Ecdysozoa</taxon>
        <taxon>Nematoda</taxon>
        <taxon>Chromadorea</taxon>
        <taxon>Rhabditida</taxon>
        <taxon>Rhabditina</taxon>
        <taxon>Rhabditomorpha</taxon>
        <taxon>Strongyloidea</taxon>
        <taxon>Strongylidae</taxon>
        <taxon>Oesophagostomum</taxon>
    </lineage>
</organism>
<name>A0A0B1T832_OESDE</name>
<dbReference type="EMBL" id="KN551431">
    <property type="protein sequence ID" value="KHJ92306.1"/>
    <property type="molecule type" value="Genomic_DNA"/>
</dbReference>
<proteinExistence type="predicted"/>
<evidence type="ECO:0000313" key="3">
    <source>
        <dbReference type="Proteomes" id="UP000053660"/>
    </source>
</evidence>
<gene>
    <name evidence="2" type="ORF">OESDEN_07808</name>
</gene>
<dbReference type="AlphaFoldDB" id="A0A0B1T832"/>
<feature type="compositionally biased region" description="Polar residues" evidence="1">
    <location>
        <begin position="43"/>
        <end position="52"/>
    </location>
</feature>
<feature type="region of interest" description="Disordered" evidence="1">
    <location>
        <begin position="38"/>
        <end position="81"/>
    </location>
</feature>
<feature type="compositionally biased region" description="Basic and acidic residues" evidence="1">
    <location>
        <begin position="72"/>
        <end position="81"/>
    </location>
</feature>
<evidence type="ECO:0000313" key="2">
    <source>
        <dbReference type="EMBL" id="KHJ92306.1"/>
    </source>
</evidence>
<protein>
    <submittedName>
        <fullName evidence="2">Uncharacterized protein</fullName>
    </submittedName>
</protein>
<feature type="compositionally biased region" description="Polar residues" evidence="1">
    <location>
        <begin position="60"/>
        <end position="70"/>
    </location>
</feature>
<dbReference type="Proteomes" id="UP000053660">
    <property type="component" value="Unassembled WGS sequence"/>
</dbReference>
<sequence length="81" mass="9316">MHKQIYENYKLCFPKADRHVGYQLLHIVKDLIEKGKREELYKSKQTMHSTMSKTDRSSGLDISQNGSAAVTSKKDEQSAEK</sequence>
<dbReference type="OrthoDB" id="265717at2759"/>
<keyword evidence="3" id="KW-1185">Reference proteome</keyword>